<dbReference type="Pfam" id="PF00069">
    <property type="entry name" value="Pkinase"/>
    <property type="match status" value="1"/>
</dbReference>
<dbReference type="SMART" id="SM00220">
    <property type="entry name" value="S_TKc"/>
    <property type="match status" value="1"/>
</dbReference>
<dbReference type="InterPro" id="IPR000719">
    <property type="entry name" value="Prot_kinase_dom"/>
</dbReference>
<dbReference type="GO" id="GO:0005524">
    <property type="term" value="F:ATP binding"/>
    <property type="evidence" value="ECO:0007669"/>
    <property type="project" value="UniProtKB-UniRule"/>
</dbReference>
<dbReference type="InterPro" id="IPR017441">
    <property type="entry name" value="Protein_kinase_ATP_BS"/>
</dbReference>
<dbReference type="GO" id="GO:0004674">
    <property type="term" value="F:protein serine/threonine kinase activity"/>
    <property type="evidence" value="ECO:0007669"/>
    <property type="project" value="UniProtKB-KW"/>
</dbReference>
<dbReference type="PANTHER" id="PTHR24348">
    <property type="entry name" value="SERINE/THREONINE-PROTEIN KINASE UNC-51-RELATED"/>
    <property type="match status" value="1"/>
</dbReference>
<dbReference type="OrthoDB" id="539158at2759"/>
<feature type="domain" description="Protein kinase" evidence="5">
    <location>
        <begin position="12"/>
        <end position="263"/>
    </location>
</feature>
<organism evidence="6 7">
    <name type="scientific">Streblomastix strix</name>
    <dbReference type="NCBI Taxonomy" id="222440"/>
    <lineage>
        <taxon>Eukaryota</taxon>
        <taxon>Metamonada</taxon>
        <taxon>Preaxostyla</taxon>
        <taxon>Oxymonadida</taxon>
        <taxon>Streblomastigidae</taxon>
        <taxon>Streblomastix</taxon>
    </lineage>
</organism>
<evidence type="ECO:0000256" key="2">
    <source>
        <dbReference type="ARBA" id="ARBA00022840"/>
    </source>
</evidence>
<keyword evidence="6" id="KW-0418">Kinase</keyword>
<keyword evidence="2 3" id="KW-0067">ATP-binding</keyword>
<evidence type="ECO:0000313" key="6">
    <source>
        <dbReference type="EMBL" id="KAA6371428.1"/>
    </source>
</evidence>
<keyword evidence="1 3" id="KW-0547">Nucleotide-binding</keyword>
<dbReference type="PROSITE" id="PS00107">
    <property type="entry name" value="PROTEIN_KINASE_ATP"/>
    <property type="match status" value="1"/>
</dbReference>
<dbReference type="EMBL" id="SNRW01014470">
    <property type="protein sequence ID" value="KAA6371428.1"/>
    <property type="molecule type" value="Genomic_DNA"/>
</dbReference>
<dbReference type="Gene3D" id="1.10.510.10">
    <property type="entry name" value="Transferase(Phosphotransferase) domain 1"/>
    <property type="match status" value="1"/>
</dbReference>
<comment type="caution">
    <text evidence="6">The sequence shown here is derived from an EMBL/GenBank/DDBJ whole genome shotgun (WGS) entry which is preliminary data.</text>
</comment>
<evidence type="ECO:0000256" key="3">
    <source>
        <dbReference type="PROSITE-ProRule" id="PRU10141"/>
    </source>
</evidence>
<comment type="similarity">
    <text evidence="4">Belongs to the protein kinase superfamily.</text>
</comment>
<dbReference type="InterPro" id="IPR008271">
    <property type="entry name" value="Ser/Thr_kinase_AS"/>
</dbReference>
<keyword evidence="4" id="KW-0723">Serine/threonine-protein kinase</keyword>
<dbReference type="InterPro" id="IPR011009">
    <property type="entry name" value="Kinase-like_dom_sf"/>
</dbReference>
<evidence type="ECO:0000256" key="4">
    <source>
        <dbReference type="RuleBase" id="RU000304"/>
    </source>
</evidence>
<name>A0A5J4UM01_9EUKA</name>
<dbReference type="GO" id="GO:0010506">
    <property type="term" value="P:regulation of autophagy"/>
    <property type="evidence" value="ECO:0007669"/>
    <property type="project" value="InterPro"/>
</dbReference>
<dbReference type="SUPFAM" id="SSF56112">
    <property type="entry name" value="Protein kinase-like (PK-like)"/>
    <property type="match status" value="1"/>
</dbReference>
<evidence type="ECO:0000259" key="5">
    <source>
        <dbReference type="PROSITE" id="PS50011"/>
    </source>
</evidence>
<dbReference type="Proteomes" id="UP000324800">
    <property type="component" value="Unassembled WGS sequence"/>
</dbReference>
<reference evidence="6 7" key="1">
    <citation type="submission" date="2019-03" db="EMBL/GenBank/DDBJ databases">
        <title>Single cell metagenomics reveals metabolic interactions within the superorganism composed of flagellate Streblomastix strix and complex community of Bacteroidetes bacteria on its surface.</title>
        <authorList>
            <person name="Treitli S.C."/>
            <person name="Kolisko M."/>
            <person name="Husnik F."/>
            <person name="Keeling P."/>
            <person name="Hampl V."/>
        </authorList>
    </citation>
    <scope>NUCLEOTIDE SEQUENCE [LARGE SCALE GENOMIC DNA]</scope>
    <source>
        <strain evidence="6">ST1C</strain>
    </source>
</reference>
<feature type="binding site" evidence="3">
    <location>
        <position position="40"/>
    </location>
    <ligand>
        <name>ATP</name>
        <dbReference type="ChEBI" id="CHEBI:30616"/>
    </ligand>
</feature>
<dbReference type="PROSITE" id="PS00108">
    <property type="entry name" value="PROTEIN_KINASE_ST"/>
    <property type="match status" value="1"/>
</dbReference>
<dbReference type="Gene3D" id="3.30.200.20">
    <property type="entry name" value="Phosphorylase Kinase, domain 1"/>
    <property type="match status" value="1"/>
</dbReference>
<evidence type="ECO:0000313" key="7">
    <source>
        <dbReference type="Proteomes" id="UP000324800"/>
    </source>
</evidence>
<sequence length="364" mass="41829">MEEYKLLKSQGFLVQKTIGQGAFGRVYLVHHPQLGIVAAKVMDNQYFDASEWDIAGVLQQDPPQFRPFIINNILAKQFKQSTVLLIDYANCGNMKQLIDKNIDLPLNLVRVIMNQLRLIHRDIKGQNIMLHNPTGSGCVILKIADFGLVKVKKEDEQSTLMSVAGTKPFMAPELQLAPSNELQKADANVDVWSLGILMLRFITHSFPFNPHDPHNIRQFMVNRVLIRPPTITDNLLWDLLVRMLSFDRHTRISAAEALQHPFFTGEQAMREISPQQYQLAHDSQRRGDQTITQFDINPLFIFPLTDLKRIFGPIDSEADLIELHKLILLLSKHTEYLTMSNRNLIRPPWMNRSEFFGMDFESDV</sequence>
<accession>A0A5J4UM01</accession>
<dbReference type="InterPro" id="IPR045269">
    <property type="entry name" value="Atg1-like"/>
</dbReference>
<keyword evidence="6" id="KW-0808">Transferase</keyword>
<evidence type="ECO:0000256" key="1">
    <source>
        <dbReference type="ARBA" id="ARBA00022741"/>
    </source>
</evidence>
<proteinExistence type="inferred from homology"/>
<dbReference type="GO" id="GO:0005737">
    <property type="term" value="C:cytoplasm"/>
    <property type="evidence" value="ECO:0007669"/>
    <property type="project" value="TreeGrafter"/>
</dbReference>
<dbReference type="PROSITE" id="PS50011">
    <property type="entry name" value="PROTEIN_KINASE_DOM"/>
    <property type="match status" value="1"/>
</dbReference>
<protein>
    <submittedName>
        <fullName evidence="6">Putative AGC family protein kinase</fullName>
    </submittedName>
</protein>
<gene>
    <name evidence="6" type="ORF">EZS28_033045</name>
</gene>
<dbReference type="AlphaFoldDB" id="A0A5J4UM01"/>